<proteinExistence type="predicted"/>
<evidence type="ECO:0000313" key="3">
    <source>
        <dbReference type="Proteomes" id="UP000248975"/>
    </source>
</evidence>
<gene>
    <name evidence="2" type="ORF">DI533_00650</name>
</gene>
<evidence type="ECO:0000259" key="1">
    <source>
        <dbReference type="Pfam" id="PF12680"/>
    </source>
</evidence>
<dbReference type="Proteomes" id="UP000248975">
    <property type="component" value="Unassembled WGS sequence"/>
</dbReference>
<dbReference type="InterPro" id="IPR032710">
    <property type="entry name" value="NTF2-like_dom_sf"/>
</dbReference>
<dbReference type="Gene3D" id="3.10.450.50">
    <property type="match status" value="1"/>
</dbReference>
<dbReference type="InterPro" id="IPR011944">
    <property type="entry name" value="Steroid_delta5-4_isomerase"/>
</dbReference>
<dbReference type="Pfam" id="PF12680">
    <property type="entry name" value="SnoaL_2"/>
    <property type="match status" value="1"/>
</dbReference>
<evidence type="ECO:0000313" key="2">
    <source>
        <dbReference type="EMBL" id="PZQ99248.1"/>
    </source>
</evidence>
<organism evidence="2 3">
    <name type="scientific">Cereibacter sphaeroides</name>
    <name type="common">Rhodobacter sphaeroides</name>
    <dbReference type="NCBI Taxonomy" id="1063"/>
    <lineage>
        <taxon>Bacteria</taxon>
        <taxon>Pseudomonadati</taxon>
        <taxon>Pseudomonadota</taxon>
        <taxon>Alphaproteobacteria</taxon>
        <taxon>Rhodobacterales</taxon>
        <taxon>Paracoccaceae</taxon>
        <taxon>Cereibacter</taxon>
    </lineage>
</organism>
<feature type="domain" description="SnoaL-like" evidence="1">
    <location>
        <begin position="14"/>
        <end position="109"/>
    </location>
</feature>
<protein>
    <recommendedName>
        <fullName evidence="1">SnoaL-like domain-containing protein</fullName>
    </recommendedName>
</protein>
<dbReference type="AlphaFoldDB" id="A0A2W5S8E8"/>
<dbReference type="SUPFAM" id="SSF54427">
    <property type="entry name" value="NTF2-like"/>
    <property type="match status" value="1"/>
</dbReference>
<comment type="caution">
    <text evidence="2">The sequence shown here is derived from an EMBL/GenBank/DDBJ whole genome shotgun (WGS) entry which is preliminary data.</text>
</comment>
<accession>A0A2W5S8E8</accession>
<dbReference type="InterPro" id="IPR037401">
    <property type="entry name" value="SnoaL-like"/>
</dbReference>
<dbReference type="EMBL" id="QFQS01000001">
    <property type="protein sequence ID" value="PZQ99248.1"/>
    <property type="molecule type" value="Genomic_DNA"/>
</dbReference>
<name>A0A2W5S8E8_CERSP</name>
<sequence length="135" mass="14645">MTDNDARIARLAIDYTAAWNSGSAANVASYYAPHGQIVINRGTPWVGRAGIQAMAEGFFADVPDLNLVCDGTRIAGDHVAYLWTFTGHHAATKRPLRISGLEEWDLDGDGFVLASRGWYDAADYTRQVEGRAISG</sequence>
<reference evidence="2 3" key="1">
    <citation type="submission" date="2017-08" db="EMBL/GenBank/DDBJ databases">
        <title>Infants hospitalized years apart are colonized by the same room-sourced microbial strains.</title>
        <authorList>
            <person name="Brooks B."/>
            <person name="Olm M.R."/>
            <person name="Firek B.A."/>
            <person name="Baker R."/>
            <person name="Thomas B.C."/>
            <person name="Morowitz M.J."/>
            <person name="Banfield J.F."/>
        </authorList>
    </citation>
    <scope>NUCLEOTIDE SEQUENCE [LARGE SCALE GENOMIC DNA]</scope>
    <source>
        <strain evidence="2">S2_003_000_R2_11</strain>
    </source>
</reference>
<dbReference type="NCBIfam" id="TIGR02246">
    <property type="entry name" value="SgcJ/EcaC family oxidoreductase"/>
    <property type="match status" value="1"/>
</dbReference>